<proteinExistence type="predicted"/>
<evidence type="ECO:0000313" key="1">
    <source>
        <dbReference type="EMBL" id="KWZ86134.1"/>
    </source>
</evidence>
<gene>
    <name evidence="1" type="ORF">HMPREF3213_00195</name>
</gene>
<dbReference type="AlphaFoldDB" id="A0A133L2S5"/>
<dbReference type="Proteomes" id="UP000070376">
    <property type="component" value="Unassembled WGS sequence"/>
</dbReference>
<sequence length="49" mass="5519">MIAFKKDCGDCMFFPCLPLNSAACESEKYLKNGLLSYKIKLKNKKRSAA</sequence>
<feature type="non-terminal residue" evidence="1">
    <location>
        <position position="49"/>
    </location>
</feature>
<name>A0A133L2S5_HEYCO</name>
<reference evidence="2" key="1">
    <citation type="submission" date="2016-01" db="EMBL/GenBank/DDBJ databases">
        <authorList>
            <person name="Mitreva M."/>
            <person name="Pepin K.H."/>
            <person name="Mihindukulasuriya K.A."/>
            <person name="Fulton R."/>
            <person name="Fronick C."/>
            <person name="O'Laughlin M."/>
            <person name="Miner T."/>
            <person name="Herter B."/>
            <person name="Rosa B.A."/>
            <person name="Cordes M."/>
            <person name="Tomlinson C."/>
            <person name="Wollam A."/>
            <person name="Palsikar V.B."/>
            <person name="Mardis E.R."/>
            <person name="Wilson R.K."/>
        </authorList>
    </citation>
    <scope>NUCLEOTIDE SEQUENCE [LARGE SCALE GENOMIC DNA]</scope>
    <source>
        <strain evidence="2">GED7749B</strain>
    </source>
</reference>
<dbReference type="EMBL" id="LRPN01000006">
    <property type="protein sequence ID" value="KWZ86134.1"/>
    <property type="molecule type" value="Genomic_DNA"/>
</dbReference>
<organism evidence="1 2">
    <name type="scientific">Heyndrickxia coagulans</name>
    <name type="common">Weizmannia coagulans</name>
    <dbReference type="NCBI Taxonomy" id="1398"/>
    <lineage>
        <taxon>Bacteria</taxon>
        <taxon>Bacillati</taxon>
        <taxon>Bacillota</taxon>
        <taxon>Bacilli</taxon>
        <taxon>Bacillales</taxon>
        <taxon>Bacillaceae</taxon>
        <taxon>Heyndrickxia</taxon>
    </lineage>
</organism>
<accession>A0A133L2S5</accession>
<protein>
    <submittedName>
        <fullName evidence="1">Uncharacterized protein</fullName>
    </submittedName>
</protein>
<comment type="caution">
    <text evidence="1">The sequence shown here is derived from an EMBL/GenBank/DDBJ whole genome shotgun (WGS) entry which is preliminary data.</text>
</comment>
<dbReference type="PATRIC" id="fig|1398.22.peg.196"/>
<evidence type="ECO:0000313" key="2">
    <source>
        <dbReference type="Proteomes" id="UP000070376"/>
    </source>
</evidence>